<proteinExistence type="inferred from homology"/>
<dbReference type="GO" id="GO:0008883">
    <property type="term" value="F:glutamyl-tRNA reductase activity"/>
    <property type="evidence" value="ECO:0007669"/>
    <property type="project" value="UniProtKB-UniRule"/>
</dbReference>
<feature type="site" description="Important for activity" evidence="9 13">
    <location>
        <position position="112"/>
    </location>
</feature>
<feature type="binding site" evidence="9 11">
    <location>
        <begin position="53"/>
        <end position="56"/>
    </location>
    <ligand>
        <name>substrate</name>
    </ligand>
</feature>
<feature type="active site" description="Nucleophile" evidence="9 10">
    <location>
        <position position="54"/>
    </location>
</feature>
<comment type="catalytic activity">
    <reaction evidence="7 9 14">
        <text>(S)-4-amino-5-oxopentanoate + tRNA(Glu) + NADP(+) = L-glutamyl-tRNA(Glu) + NADPH + H(+)</text>
        <dbReference type="Rhea" id="RHEA:12344"/>
        <dbReference type="Rhea" id="RHEA-COMP:9663"/>
        <dbReference type="Rhea" id="RHEA-COMP:9680"/>
        <dbReference type="ChEBI" id="CHEBI:15378"/>
        <dbReference type="ChEBI" id="CHEBI:57501"/>
        <dbReference type="ChEBI" id="CHEBI:57783"/>
        <dbReference type="ChEBI" id="CHEBI:58349"/>
        <dbReference type="ChEBI" id="CHEBI:78442"/>
        <dbReference type="ChEBI" id="CHEBI:78520"/>
        <dbReference type="EC" id="1.2.1.70"/>
    </reaction>
</comment>
<dbReference type="Gene3D" id="3.30.460.30">
    <property type="entry name" value="Glutamyl-tRNA reductase, N-terminal domain"/>
    <property type="match status" value="1"/>
</dbReference>
<dbReference type="PIRSF" id="PIRSF000445">
    <property type="entry name" value="4pyrrol_synth_GluRdtase"/>
    <property type="match status" value="1"/>
</dbReference>
<evidence type="ECO:0000259" key="16">
    <source>
        <dbReference type="Pfam" id="PF00745"/>
    </source>
</evidence>
<dbReference type="HAMAP" id="MF_00087">
    <property type="entry name" value="Glu_tRNA_reductase"/>
    <property type="match status" value="1"/>
</dbReference>
<dbReference type="SUPFAM" id="SSF69075">
    <property type="entry name" value="Glutamyl tRNA-reductase dimerization domain"/>
    <property type="match status" value="1"/>
</dbReference>
<dbReference type="GO" id="GO:0019353">
    <property type="term" value="P:protoporphyrinogen IX biosynthetic process from glutamate"/>
    <property type="evidence" value="ECO:0007669"/>
    <property type="project" value="TreeGrafter"/>
</dbReference>
<evidence type="ECO:0000256" key="11">
    <source>
        <dbReference type="PIRSR" id="PIRSR000445-2"/>
    </source>
</evidence>
<dbReference type="HOGENOM" id="CLU_035113_2_2_6"/>
<feature type="binding site" evidence="9 11">
    <location>
        <position position="133"/>
    </location>
    <ligand>
        <name>substrate</name>
    </ligand>
</feature>
<dbReference type="PANTHER" id="PTHR43013:SF1">
    <property type="entry name" value="GLUTAMYL-TRNA REDUCTASE"/>
    <property type="match status" value="1"/>
</dbReference>
<evidence type="ECO:0000256" key="3">
    <source>
        <dbReference type="ARBA" id="ARBA00012970"/>
    </source>
</evidence>
<evidence type="ECO:0000256" key="13">
    <source>
        <dbReference type="PIRSR" id="PIRSR000445-4"/>
    </source>
</evidence>
<feature type="binding site" evidence="9 11">
    <location>
        <position position="122"/>
    </location>
    <ligand>
        <name>substrate</name>
    </ligand>
</feature>
<sequence>MWDSMTILALGINHKTASVSLRGKVAFDEVKRQLAFEQIQQRGLAESVVILSTCNRTELYFHHSEITPQAEHEDNLAWREQCFEWFAEIHQLDHTELRECIYFKQNFEAARHLMQVACGLDSLILGEPQILGQVKQAYQDSENFYQSQGTQVSTKLSRLFQRTFSTAKRVRSETEIGSSAVSVAYAACGLARQIFDNFGKLRFLLVGAGETIELVARYLIQHGAKNIMIANRTHVRAEMLAERLETQMQILSLSALQIGLNQADVVISSTGSPDMLIGKEMVEIAQKQRQFDPMLLIDIAVPRDIDEKAGELDAVYSYSVDDLQNIIQRNLAQRQQAAEQATEIVEQECKAFFEWLKQQQSSDLIKRYRQDAEQTRQELLNKAMQEISAGQDAEKVLNELSYKLANNLLHVPTQALQAMAKSGNSKGLQCFSKALKLEEQ</sequence>
<feature type="domain" description="Glutamyl-tRNA reductase N-terminal" evidence="18">
    <location>
        <begin position="10"/>
        <end position="174"/>
    </location>
</feature>
<evidence type="ECO:0000256" key="5">
    <source>
        <dbReference type="ARBA" id="ARBA00023002"/>
    </source>
</evidence>
<dbReference type="AlphaFoldDB" id="E8KIG9"/>
<organism evidence="19 20">
    <name type="scientific">Actinobacillus ureae ATCC 25976</name>
    <dbReference type="NCBI Taxonomy" id="887324"/>
    <lineage>
        <taxon>Bacteria</taxon>
        <taxon>Pseudomonadati</taxon>
        <taxon>Pseudomonadota</taxon>
        <taxon>Gammaproteobacteria</taxon>
        <taxon>Pasteurellales</taxon>
        <taxon>Pasteurellaceae</taxon>
        <taxon>Actinobacillus</taxon>
    </lineage>
</organism>
<evidence type="ECO:0000256" key="10">
    <source>
        <dbReference type="PIRSR" id="PIRSR000445-1"/>
    </source>
</evidence>
<accession>E8KIG9</accession>
<evidence type="ECO:0000256" key="9">
    <source>
        <dbReference type="HAMAP-Rule" id="MF_00087"/>
    </source>
</evidence>
<dbReference type="PROSITE" id="PS00747">
    <property type="entry name" value="GLUTR"/>
    <property type="match status" value="1"/>
</dbReference>
<evidence type="ECO:0000256" key="4">
    <source>
        <dbReference type="ARBA" id="ARBA00022857"/>
    </source>
</evidence>
<comment type="miscellaneous">
    <text evidence="9">During catalysis, the active site Cys acts as a nucleophile attacking the alpha-carbonyl group of tRNA-bound glutamate with the formation of a thioester intermediate between enzyme and glutamate, and the concomitant release of tRNA(Glu). The thioester intermediate is finally reduced by direct hydride transfer from NADPH, to form the product GSA.</text>
</comment>
<evidence type="ECO:0000256" key="12">
    <source>
        <dbReference type="PIRSR" id="PIRSR000445-3"/>
    </source>
</evidence>
<comment type="function">
    <text evidence="9">Catalyzes the NADPH-dependent reduction of glutamyl-tRNA(Glu) to glutamate 1-semialdehyde (GSA).</text>
</comment>
<keyword evidence="5 9" id="KW-0560">Oxidoreductase</keyword>
<dbReference type="Pfam" id="PF05201">
    <property type="entry name" value="GlutR_N"/>
    <property type="match status" value="1"/>
</dbReference>
<feature type="binding site" evidence="9 12">
    <location>
        <begin position="207"/>
        <end position="212"/>
    </location>
    <ligand>
        <name>NADP(+)</name>
        <dbReference type="ChEBI" id="CHEBI:58349"/>
    </ligand>
</feature>
<feature type="domain" description="Tetrapyrrole biosynthesis glutamyl-tRNA reductase dimerisation" evidence="16">
    <location>
        <begin position="340"/>
        <end position="426"/>
    </location>
</feature>
<dbReference type="SUPFAM" id="SSF51735">
    <property type="entry name" value="NAD(P)-binding Rossmann-fold domains"/>
    <property type="match status" value="1"/>
</dbReference>
<dbReference type="Pfam" id="PF00745">
    <property type="entry name" value="GlutR_dimer"/>
    <property type="match status" value="1"/>
</dbReference>
<dbReference type="PANTHER" id="PTHR43013">
    <property type="entry name" value="GLUTAMYL-TRNA REDUCTASE"/>
    <property type="match status" value="1"/>
</dbReference>
<evidence type="ECO:0000256" key="8">
    <source>
        <dbReference type="ARBA" id="ARBA00068659"/>
    </source>
</evidence>
<evidence type="ECO:0000256" key="15">
    <source>
        <dbReference type="SAM" id="Coils"/>
    </source>
</evidence>
<evidence type="ECO:0000256" key="7">
    <source>
        <dbReference type="ARBA" id="ARBA00047464"/>
    </source>
</evidence>
<dbReference type="InterPro" id="IPR015895">
    <property type="entry name" value="4pyrrol_synth_GluRdtase_N"/>
</dbReference>
<keyword evidence="6 9" id="KW-0627">Porphyrin biosynthesis</keyword>
<comment type="domain">
    <text evidence="9">Possesses an unusual extended V-shaped dimeric structure with each monomer consisting of three distinct domains arranged along a curved 'spinal' alpha-helix. The N-terminal catalytic domain specifically recognizes the glutamate moiety of the substrate. The second domain is the NADPH-binding domain, and the third C-terminal domain is responsible for dimerization.</text>
</comment>
<dbReference type="InterPro" id="IPR018214">
    <property type="entry name" value="GluRdtase_CS"/>
</dbReference>
<dbReference type="Gene3D" id="3.40.50.720">
    <property type="entry name" value="NAD(P)-binding Rossmann-like Domain"/>
    <property type="match status" value="1"/>
</dbReference>
<dbReference type="FunFam" id="3.40.50.720:FF:000031">
    <property type="entry name" value="Glutamyl-tRNA reductase"/>
    <property type="match status" value="1"/>
</dbReference>
<keyword evidence="20" id="KW-1185">Reference proteome</keyword>
<evidence type="ECO:0000313" key="19">
    <source>
        <dbReference type="EMBL" id="EFX91315.1"/>
    </source>
</evidence>
<feature type="domain" description="Quinate/shikimate 5-dehydrogenase/glutamyl-tRNA reductase" evidence="17">
    <location>
        <begin position="190"/>
        <end position="326"/>
    </location>
</feature>
<reference evidence="19 20" key="1">
    <citation type="submission" date="2011-01" db="EMBL/GenBank/DDBJ databases">
        <authorList>
            <person name="Muzny D."/>
            <person name="Qin X."/>
            <person name="Deng J."/>
            <person name="Jiang H."/>
            <person name="Liu Y."/>
            <person name="Qu J."/>
            <person name="Song X.-Z."/>
            <person name="Zhang L."/>
            <person name="Thornton R."/>
            <person name="Coyle M."/>
            <person name="Francisco L."/>
            <person name="Jackson L."/>
            <person name="Javaid M."/>
            <person name="Korchina V."/>
            <person name="Kovar C."/>
            <person name="Mata R."/>
            <person name="Mathew T."/>
            <person name="Ngo R."/>
            <person name="Nguyen L."/>
            <person name="Nguyen N."/>
            <person name="Okwuonu G."/>
            <person name="Ongeri F."/>
            <person name="Pham C."/>
            <person name="Simmons D."/>
            <person name="Wilczek-Boney K."/>
            <person name="Hale W."/>
            <person name="Jakkamsetti A."/>
            <person name="Pham P."/>
            <person name="Ruth R."/>
            <person name="San Lucas F."/>
            <person name="Warren J."/>
            <person name="Zhang J."/>
            <person name="Zhao Z."/>
            <person name="Zhou C."/>
            <person name="Zhu D."/>
            <person name="Lee S."/>
            <person name="Bess C."/>
            <person name="Blankenburg K."/>
            <person name="Forbes L."/>
            <person name="Fu Q."/>
            <person name="Gubbala S."/>
            <person name="Hirani K."/>
            <person name="Jayaseelan J.C."/>
            <person name="Lara F."/>
            <person name="Munidasa M."/>
            <person name="Palculict T."/>
            <person name="Patil S."/>
            <person name="Pu L.-L."/>
            <person name="Saada N."/>
            <person name="Tang L."/>
            <person name="Weissenberger G."/>
            <person name="Zhu Y."/>
            <person name="Hemphill L."/>
            <person name="Shang Y."/>
            <person name="Youmans B."/>
            <person name="Ayvaz T."/>
            <person name="Ross M."/>
            <person name="Santibanez J."/>
            <person name="Aqrawi P."/>
            <person name="Gross S."/>
            <person name="Joshi V."/>
            <person name="Fowler G."/>
            <person name="Nazareth L."/>
            <person name="Reid J."/>
            <person name="Worley K."/>
            <person name="Petrosino J."/>
            <person name="Highlander S."/>
            <person name="Gibbs R."/>
        </authorList>
    </citation>
    <scope>NUCLEOTIDE SEQUENCE [LARGE SCALE GENOMIC DNA]</scope>
    <source>
        <strain evidence="19 20">ATCC 25976</strain>
    </source>
</reference>
<dbReference type="GO" id="GO:0050661">
    <property type="term" value="F:NADP binding"/>
    <property type="evidence" value="ECO:0007669"/>
    <property type="project" value="InterPro"/>
</dbReference>
<evidence type="ECO:0000259" key="18">
    <source>
        <dbReference type="Pfam" id="PF05201"/>
    </source>
</evidence>
<dbReference type="EMBL" id="AEVG01000112">
    <property type="protein sequence ID" value="EFX91315.1"/>
    <property type="molecule type" value="Genomic_DNA"/>
</dbReference>
<dbReference type="InterPro" id="IPR006151">
    <property type="entry name" value="Shikm_DH/Glu-tRNA_Rdtase"/>
</dbReference>
<dbReference type="FunFam" id="3.30.460.30:FF:000001">
    <property type="entry name" value="Glutamyl-tRNA reductase"/>
    <property type="match status" value="1"/>
</dbReference>
<dbReference type="NCBIfam" id="TIGR01035">
    <property type="entry name" value="hemA"/>
    <property type="match status" value="1"/>
</dbReference>
<gene>
    <name evidence="9 19" type="primary">hemA</name>
    <name evidence="19" type="ORF">HMPREF0027_1636</name>
</gene>
<dbReference type="InterPro" id="IPR000343">
    <property type="entry name" value="4pyrrol_synth_GluRdtase"/>
</dbReference>
<dbReference type="SUPFAM" id="SSF69742">
    <property type="entry name" value="Glutamyl tRNA-reductase catalytic, N-terminal domain"/>
    <property type="match status" value="1"/>
</dbReference>
<evidence type="ECO:0000259" key="17">
    <source>
        <dbReference type="Pfam" id="PF01488"/>
    </source>
</evidence>
<dbReference type="Pfam" id="PF01488">
    <property type="entry name" value="Shikimate_DH"/>
    <property type="match status" value="1"/>
</dbReference>
<dbReference type="InterPro" id="IPR036453">
    <property type="entry name" value="GluRdtase_dimer_dom_sf"/>
</dbReference>
<evidence type="ECO:0000313" key="20">
    <source>
        <dbReference type="Proteomes" id="UP000005467"/>
    </source>
</evidence>
<comment type="similarity">
    <text evidence="2 9 14">Belongs to the glutamyl-tRNA reductase family.</text>
</comment>
<evidence type="ECO:0000256" key="6">
    <source>
        <dbReference type="ARBA" id="ARBA00023244"/>
    </source>
</evidence>
<comment type="subunit">
    <text evidence="9">Homodimer.</text>
</comment>
<evidence type="ECO:0000256" key="1">
    <source>
        <dbReference type="ARBA" id="ARBA00005059"/>
    </source>
</evidence>
<keyword evidence="4 9" id="KW-0521">NADP</keyword>
<dbReference type="CDD" id="cd05213">
    <property type="entry name" value="NAD_bind_Glutamyl_tRNA_reduct"/>
    <property type="match status" value="1"/>
</dbReference>
<name>E8KIG9_9PAST</name>
<feature type="binding site" evidence="9 11">
    <location>
        <begin position="127"/>
        <end position="129"/>
    </location>
    <ligand>
        <name>substrate</name>
    </ligand>
</feature>
<comment type="caution">
    <text evidence="19">The sequence shown here is derived from an EMBL/GenBank/DDBJ whole genome shotgun (WGS) entry which is preliminary data.</text>
</comment>
<dbReference type="InterPro" id="IPR036291">
    <property type="entry name" value="NAD(P)-bd_dom_sf"/>
</dbReference>
<feature type="coiled-coil region" evidence="15">
    <location>
        <begin position="320"/>
        <end position="385"/>
    </location>
</feature>
<keyword evidence="15" id="KW-0175">Coiled coil</keyword>
<dbReference type="UniPathway" id="UPA00251">
    <property type="reaction ID" value="UER00316"/>
</dbReference>
<comment type="pathway">
    <text evidence="1 9 14">Porphyrin-containing compound metabolism; protoporphyrin-IX biosynthesis; 5-aminolevulinate from L-glutamyl-tRNA(Glu): step 1/2.</text>
</comment>
<protein>
    <recommendedName>
        <fullName evidence="8 9">Glutamyl-tRNA reductase</fullName>
        <shortName evidence="9">GluTR</shortName>
        <ecNumber evidence="3 9">1.2.1.70</ecNumber>
    </recommendedName>
</protein>
<dbReference type="Proteomes" id="UP000005467">
    <property type="component" value="Unassembled WGS sequence"/>
</dbReference>
<dbReference type="EC" id="1.2.1.70" evidence="3 9"/>
<evidence type="ECO:0000256" key="14">
    <source>
        <dbReference type="RuleBase" id="RU000584"/>
    </source>
</evidence>
<evidence type="ECO:0000256" key="2">
    <source>
        <dbReference type="ARBA" id="ARBA00005916"/>
    </source>
</evidence>
<dbReference type="InterPro" id="IPR015896">
    <property type="entry name" value="4pyrrol_synth_GluRdtase_dimer"/>
</dbReference>
<dbReference type="InterPro" id="IPR036343">
    <property type="entry name" value="GluRdtase_N_sf"/>
</dbReference>